<reference evidence="3 4" key="1">
    <citation type="submission" date="2018-11" db="EMBL/GenBank/DDBJ databases">
        <title>Chryseotalea sanarue gen. nov., sp., nov., a member of the family Cytophagaceae, isolated from a brackish lake in Hamamatsu Japan.</title>
        <authorList>
            <person name="Maejima Y."/>
            <person name="Iino T."/>
            <person name="Muraguchi Y."/>
            <person name="Fukuda K."/>
            <person name="Ohkuma M."/>
            <person name="Moriuchi R."/>
            <person name="Dohra H."/>
            <person name="Kimbara K."/>
            <person name="Shintani M."/>
        </authorList>
    </citation>
    <scope>NUCLEOTIDE SEQUENCE [LARGE SCALE GENOMIC DNA]</scope>
    <source>
        <strain evidence="3 4">Ys</strain>
    </source>
</reference>
<keyword evidence="3" id="KW-0413">Isomerase</keyword>
<dbReference type="AlphaFoldDB" id="A0A401U8B8"/>
<dbReference type="GO" id="GO:0016853">
    <property type="term" value="F:isomerase activity"/>
    <property type="evidence" value="ECO:0007669"/>
    <property type="project" value="UniProtKB-KW"/>
</dbReference>
<organism evidence="3 4">
    <name type="scientific">Chryseotalea sanaruensis</name>
    <dbReference type="NCBI Taxonomy" id="2482724"/>
    <lineage>
        <taxon>Bacteria</taxon>
        <taxon>Pseudomonadati</taxon>
        <taxon>Bacteroidota</taxon>
        <taxon>Cytophagia</taxon>
        <taxon>Cytophagales</taxon>
        <taxon>Chryseotaleaceae</taxon>
        <taxon>Chryseotalea</taxon>
    </lineage>
</organism>
<evidence type="ECO:0000313" key="3">
    <source>
        <dbReference type="EMBL" id="GCC51125.1"/>
    </source>
</evidence>
<name>A0A401U8B8_9BACT</name>
<keyword evidence="1" id="KW-0732">Signal</keyword>
<dbReference type="Proteomes" id="UP000288227">
    <property type="component" value="Unassembled WGS sequence"/>
</dbReference>
<evidence type="ECO:0000256" key="1">
    <source>
        <dbReference type="SAM" id="SignalP"/>
    </source>
</evidence>
<dbReference type="RefSeq" id="WP_246011861.1">
    <property type="nucleotide sequence ID" value="NZ_BHXQ01000002.1"/>
</dbReference>
<dbReference type="InterPro" id="IPR037401">
    <property type="entry name" value="SnoaL-like"/>
</dbReference>
<accession>A0A401U8B8</accession>
<dbReference type="InterPro" id="IPR032710">
    <property type="entry name" value="NTF2-like_dom_sf"/>
</dbReference>
<feature type="chain" id="PRO_5019175483" evidence="1">
    <location>
        <begin position="18"/>
        <end position="131"/>
    </location>
</feature>
<gene>
    <name evidence="3" type="ORF">SanaruYs_13450</name>
</gene>
<dbReference type="Pfam" id="PF12680">
    <property type="entry name" value="SnoaL_2"/>
    <property type="match status" value="1"/>
</dbReference>
<dbReference type="SUPFAM" id="SSF54427">
    <property type="entry name" value="NTF2-like"/>
    <property type="match status" value="1"/>
</dbReference>
<feature type="domain" description="SnoaL-like" evidence="2">
    <location>
        <begin position="28"/>
        <end position="124"/>
    </location>
</feature>
<dbReference type="EMBL" id="BHXQ01000002">
    <property type="protein sequence ID" value="GCC51125.1"/>
    <property type="molecule type" value="Genomic_DNA"/>
</dbReference>
<sequence>MKNLTLFFLLMAFVANAQMMTPEQLAEHQLQGYNERNVTKFLEAYSDSVKVYMFPNKLMYQGKDKMKTGYEGMFSNMPDLNCTLKSRMVLGNTVIDEERVLFSKDRPVMEAIAIYKVAAGKIQEVYFISKE</sequence>
<keyword evidence="4" id="KW-1185">Reference proteome</keyword>
<protein>
    <submittedName>
        <fullName evidence="3">Steroid delta-isomerase</fullName>
    </submittedName>
</protein>
<dbReference type="Gene3D" id="3.10.450.50">
    <property type="match status" value="1"/>
</dbReference>
<evidence type="ECO:0000259" key="2">
    <source>
        <dbReference type="Pfam" id="PF12680"/>
    </source>
</evidence>
<feature type="signal peptide" evidence="1">
    <location>
        <begin position="1"/>
        <end position="17"/>
    </location>
</feature>
<comment type="caution">
    <text evidence="3">The sequence shown here is derived from an EMBL/GenBank/DDBJ whole genome shotgun (WGS) entry which is preliminary data.</text>
</comment>
<evidence type="ECO:0000313" key="4">
    <source>
        <dbReference type="Proteomes" id="UP000288227"/>
    </source>
</evidence>
<proteinExistence type="predicted"/>